<feature type="domain" description="Filamentous haemagglutinin FhaB/tRNA nuclease CdiA-like TPS" evidence="2">
    <location>
        <begin position="74"/>
        <end position="195"/>
    </location>
</feature>
<feature type="region of interest" description="Disordered" evidence="1">
    <location>
        <begin position="2570"/>
        <end position="2593"/>
    </location>
</feature>
<dbReference type="InterPro" id="IPR010069">
    <property type="entry name" value="CdiA_FHA1_rpt"/>
</dbReference>
<dbReference type="NCBIfam" id="TIGR01731">
    <property type="entry name" value="fil_hemag_20aa"/>
    <property type="match status" value="19"/>
</dbReference>
<feature type="compositionally biased region" description="Polar residues" evidence="1">
    <location>
        <begin position="2843"/>
        <end position="2857"/>
    </location>
</feature>
<dbReference type="SMART" id="SM00912">
    <property type="entry name" value="Haemagg_act"/>
    <property type="match status" value="1"/>
</dbReference>
<dbReference type="InterPro" id="IPR012334">
    <property type="entry name" value="Pectin_lyas_fold"/>
</dbReference>
<sequence length="3004" mass="299452">MLVAVRECAMGCGKGRQAGSRSAAEIARSASPARFAVPAFTLAAWIAAGLPCAQAQVIADPNSGANRPTIVQTANGLQQVNITRPSAAGVSTNAYTRFDVPRPGVILNNAPTPVSTQQAGYVNGNPNLLPGGSARIIVNQVTGTSPSQLQGYVEVAGPRSEVVIANPNGLVVNGLGFINTSRATLTTGMPVFGGSGSLDAFRVASGQIAIQGEGMNAANVDQVDLIARAVQANATLYAGQLNVIAGANQVDRATLAATPIAGSGAAPALGIDVAQLGGMYASKIMLASTEHGVGVSLRGIAAAQAGELTLTAQGKLVLGGQTNASGNLVVYARDGIDNSGTTYGIQGVSINTDGALANSGTLASQQWLNAYAGSVASTGTLAAGVHADGSTAAPADLTVVASNGALTATGRNLASGNATLQGTGANLAGSQTSAGGNLNLQAGAGKLDLTGANIRADGALNATAGGALVNDGGQLSSQGGLVLEADSLSNQGGQIVAQQAATLKVAGAVNNTLGTIQANGALSAHAGSLDNTAGRIVSLNGDVLSLTTTGALVNAAGRTATGAEGGLIGGNGSVVINAGALTNHGQINALDDAALDTQTLDNDNGNVTVGGTLSAMVADAATNRLGTLSAATLNLDASALDNAGGRVEGDNLAIATRGDLLNRGGTINQYGATDATVHAGGTLDNTQGTIAANGGDLAVSGQSIVNSAGKIQHAGAGLLTMTSEREFSNATGMMETNGALQATAATLDNAGGSISAQGKAIIATSGDLLNRYGKLYGKDGLALGSGAQIDNTGGSAQTDGDLSAIAAGKLANASGTLSANGAHGVLDVSAESLDNTRGLLTNASDGATTVSATHALVNTGGTLGGNGDVTVNAHDLVNTAKGSVIASGALDLKTTRTVDNTGGLLYGGKGLVLDQVDATLVNDGGQIQSATDASINVANLNNAGGMIKANQDIAVKGAVSGSGEMTAGHDLALDVTGDYANDAANRLHADGNMRVAATGTLTNTGTLAAAGDLTVQGTDVVNAAGADMASTTTTVNATNRLDNAGRIEGDAVQINTATTNNAGTIIGNRVTVQGGDIANTGAAALIAAAESLHLYASHSVQNLDGATLYSAGNLQIARDGTRDPATGLLVNQVGTLINRSATIEAEGDIDIAATQVSNTRASIETEAGTPVTSTAQTLVMWNAGMSGSDLNFHESVTFPTWRWSGENASVSASRTYALMQPVSLTVDKSNVASLDAAAQRFTFTQPPVEEYYDATSRVICTDCPPPTVFTRNLTSNPTQYYQSITDNGSTYTITFWPDWDPARHIRPDDVRMRYDLGVDNHDYSEISRTVTTTTATDRLVSASDPAKIQAGGAIRINADGGAILNQSSTMAAGADLVRSAVGGTVQDAGTVLQQSVSTTETSTFYWHQKSGGNSDTQVVPYPTTPQASTTVTALPAIASANQTVQTSAQDIRVTTVNRLGETVTGSGVTGGSATGAQVAGAAGGPGKPLQTLGTASGGIPNLTLPTNGLYHYQTAPGATYLIATDARFTQYSKFISSDYMLGQLGLDPMLLQKRLGDGFYEQKLIRDQVTQLTGRTNLAGYSDQMAQYQALMTNGAAYAKTFNLAPGIGLSENQMAQLTTDMVWLVSQEVTLPDGTRQSVLVPKLYLAHSHAVDLTSTGALVTGGKIELDASGDLANSGGIVGDLATQVVGNNIGNRGQIGATGTTVVKAAQDVRNLGGRISGTDTVVSAGRDVVNETQTITSQVAMGMHSASATGVGAVASISGSNNVGVLAGRDVNMAGGTVDAGNHALLAAGRDLNLGTVVLGTTQDSSSRGGNSYYHDQTAVGAGSSVRAGANVVAVAGRDATLTGSTLDAGNNASLIAGRNATVTASLDSNTHSEGSLGGKNAQYTKSSYDEAVSGSVVRAANNATVAAGQSPLAAAVLESNGLRASAEAAAVPAGTGSLAVLGSTVTTGTGGNGGGAASLIAAQDVTVGTVNETHTAQRWSQTNKSGFMSKEQTTKAGSEHESIAVGSTVSANTVQGHAGRDLMIAGSNVVGTEDVTLRANRDLVIGASESTATSSASQETRKSGMLSNGGASVTFGKQQLNESQTAQTTSHTGSVVGSLQGNVSLSAGEGYRQTGSAVTALKGDVDIRAKTVDINAATDTGRFDQETRFRQSGLTIAVSNPVLAAAQTAGQMARAQSQTDDPRLKALAGAATGLAAKNTYDAVSKDPQAAGGVNISITVGASQSDSTQTHASTTAVGSQVNAGGNVRIRAEGAGEHSNINVVGSDIQAGNNLVLKADNQVSLQAAANTADQHSSNQSASGGVGIAVSYGSSGAAFGVTANASAARGKADGNDVTWTTSHATAGNALVIDSGGDTNLRGAVASGNQVIANVGGNLNIESLQDTSRYDSKDQSASGSVTVGYGVSGSASVSQQKINSDFASVGEQSAIRAGSGGYQVEVSGNTDLKGGVIAGGTADKNSFVTDTLTVSDIQNRAHYSASSIGIGGGFSAGGNSGKSGIGVNQGGEASTAGSGAVPGTELPTTGGAGQGFSVAPPMVAGASGSASSTTQSGISAGTITIRNDAKQQELTGQSAADTVAGLNRDTTNTGNSLSPIFDEKKIKAGFEIVGALQREAGVFLNNRANEAEAAKVAAEAAAKDPNATPEQRVAPQQQADDLAKWGQGGTYRQVMTAITAAASGNVTGSTAQFVQSAAVGYFQGLAANQVKQIADGLDSETARAALHAIVGCAGAAAASQACGTGAMGAASASVLGSLLGPTEGMTAQQKQVRENAIQSLVAGVAGAAGANPATAMNGATFEIENNQLGVGPMPSPPIWSPGQAQKPFQTPGKPADPSEAALTGTPDQSGSNQSEPFKQPLTNIVGNILSFPGQVVDGLGAIFSTEAGKPNVSVPPSLLGPNGSLPPGIGGAGTPIPMQPTANPNATAEEFAKNAFNGQTPTKVVNNITGPGSWVAIMPDGTAITYRPAGQASSSTDSNTATVEVNNQAVRNVNRGSVAKFKFPGK</sequence>
<dbReference type="InterPro" id="IPR011050">
    <property type="entry name" value="Pectin_lyase_fold/virulence"/>
</dbReference>
<feature type="region of interest" description="Disordered" evidence="1">
    <location>
        <begin position="2809"/>
        <end position="2857"/>
    </location>
</feature>
<dbReference type="InterPro" id="IPR025157">
    <property type="entry name" value="Hemagglutinin_rpt"/>
</dbReference>
<evidence type="ECO:0000313" key="4">
    <source>
        <dbReference type="Proteomes" id="UP000257139"/>
    </source>
</evidence>
<dbReference type="Pfam" id="PF05860">
    <property type="entry name" value="TPS"/>
    <property type="match status" value="1"/>
</dbReference>
<gene>
    <name evidence="3" type="ORF">CBM2594_B30432</name>
</gene>
<evidence type="ECO:0000259" key="2">
    <source>
        <dbReference type="SMART" id="SM00912"/>
    </source>
</evidence>
<organism evidence="3 4">
    <name type="scientific">Cupriavidus taiwanensis</name>
    <dbReference type="NCBI Taxonomy" id="164546"/>
    <lineage>
        <taxon>Bacteria</taxon>
        <taxon>Pseudomonadati</taxon>
        <taxon>Pseudomonadota</taxon>
        <taxon>Betaproteobacteria</taxon>
        <taxon>Burkholderiales</taxon>
        <taxon>Burkholderiaceae</taxon>
        <taxon>Cupriavidus</taxon>
    </lineage>
</organism>
<dbReference type="EMBL" id="LT978514">
    <property type="protein sequence ID" value="SPC22582.1"/>
    <property type="molecule type" value="Genomic_DNA"/>
</dbReference>
<dbReference type="NCBIfam" id="TIGR01901">
    <property type="entry name" value="adhes_NPXG"/>
    <property type="match status" value="1"/>
</dbReference>
<protein>
    <submittedName>
        <fullName evidence="3">Adhesin</fullName>
    </submittedName>
</protein>
<accession>A0A7Z7JFC6</accession>
<dbReference type="SUPFAM" id="SSF51126">
    <property type="entry name" value="Pectin lyase-like"/>
    <property type="match status" value="1"/>
</dbReference>
<feature type="region of interest" description="Disordered" evidence="1">
    <location>
        <begin position="2056"/>
        <end position="2080"/>
    </location>
</feature>
<name>A0A7Z7JFC6_9BURK</name>
<reference evidence="3 4" key="1">
    <citation type="submission" date="2018-01" db="EMBL/GenBank/DDBJ databases">
        <authorList>
            <person name="Clerissi C."/>
        </authorList>
    </citation>
    <scope>NUCLEOTIDE SEQUENCE [LARGE SCALE GENOMIC DNA]</scope>
    <source>
        <strain evidence="3">Cupriavidus taiwanensis STM 6021</strain>
    </source>
</reference>
<feature type="region of interest" description="Disordered" evidence="1">
    <location>
        <begin position="2506"/>
        <end position="2529"/>
    </location>
</feature>
<evidence type="ECO:0000256" key="1">
    <source>
        <dbReference type="SAM" id="MobiDB-lite"/>
    </source>
</evidence>
<dbReference type="InterPro" id="IPR008638">
    <property type="entry name" value="FhaB/CdiA-like_TPS"/>
</dbReference>
<dbReference type="Gene3D" id="2.160.20.10">
    <property type="entry name" value="Single-stranded right-handed beta-helix, Pectin lyase-like"/>
    <property type="match status" value="1"/>
</dbReference>
<evidence type="ECO:0000313" key="3">
    <source>
        <dbReference type="EMBL" id="SPC22582.1"/>
    </source>
</evidence>
<proteinExistence type="predicted"/>
<dbReference type="Proteomes" id="UP000257139">
    <property type="component" value="Chromosome CBM2594_b"/>
</dbReference>
<dbReference type="Pfam" id="PF13332">
    <property type="entry name" value="Fil_haemagg_2"/>
    <property type="match status" value="3"/>
</dbReference>
<dbReference type="GO" id="GO:0003824">
    <property type="term" value="F:catalytic activity"/>
    <property type="evidence" value="ECO:0007669"/>
    <property type="project" value="UniProtKB-ARBA"/>
</dbReference>
<feature type="compositionally biased region" description="Low complexity" evidence="1">
    <location>
        <begin position="2056"/>
        <end position="2065"/>
    </location>
</feature>